<dbReference type="GeneID" id="28730766"/>
<dbReference type="OrthoDB" id="3469466at2759"/>
<evidence type="ECO:0000313" key="3">
    <source>
        <dbReference type="Proteomes" id="UP000038010"/>
    </source>
</evidence>
<dbReference type="Proteomes" id="UP000038010">
    <property type="component" value="Unassembled WGS sequence"/>
</dbReference>
<dbReference type="VEuPathDB" id="FungiDB:AB675_10136"/>
<feature type="region of interest" description="Disordered" evidence="1">
    <location>
        <begin position="1"/>
        <end position="48"/>
    </location>
</feature>
<name>A0A0N0NIA8_9EURO</name>
<dbReference type="PANTHER" id="PTHR37540:SF5">
    <property type="entry name" value="TRANSCRIPTION FACTOR DOMAIN-CONTAINING PROTEIN"/>
    <property type="match status" value="1"/>
</dbReference>
<organism evidence="2 3">
    <name type="scientific">Cyphellophora attinorum</name>
    <dbReference type="NCBI Taxonomy" id="1664694"/>
    <lineage>
        <taxon>Eukaryota</taxon>
        <taxon>Fungi</taxon>
        <taxon>Dikarya</taxon>
        <taxon>Ascomycota</taxon>
        <taxon>Pezizomycotina</taxon>
        <taxon>Eurotiomycetes</taxon>
        <taxon>Chaetothyriomycetidae</taxon>
        <taxon>Chaetothyriales</taxon>
        <taxon>Cyphellophoraceae</taxon>
        <taxon>Cyphellophora</taxon>
    </lineage>
</organism>
<evidence type="ECO:0000256" key="1">
    <source>
        <dbReference type="SAM" id="MobiDB-lite"/>
    </source>
</evidence>
<reference evidence="2 3" key="1">
    <citation type="submission" date="2015-06" db="EMBL/GenBank/DDBJ databases">
        <title>Draft genome of the ant-associated black yeast Phialophora attae CBS 131958.</title>
        <authorList>
            <person name="Moreno L.F."/>
            <person name="Stielow B.J."/>
            <person name="de Hoog S."/>
            <person name="Vicente V.A."/>
            <person name="Weiss V.A."/>
            <person name="de Vries M."/>
            <person name="Cruz L.M."/>
            <person name="Souza E.M."/>
        </authorList>
    </citation>
    <scope>NUCLEOTIDE SEQUENCE [LARGE SCALE GENOMIC DNA]</scope>
    <source>
        <strain evidence="2 3">CBS 131958</strain>
    </source>
</reference>
<dbReference type="AlphaFoldDB" id="A0A0N0NIA8"/>
<proteinExistence type="predicted"/>
<feature type="compositionally biased region" description="Low complexity" evidence="1">
    <location>
        <begin position="25"/>
        <end position="36"/>
    </location>
</feature>
<accession>A0A0N0NIA8</accession>
<sequence length="655" mass="72879">MPFTTAKSSARGSRKQSHSRGSDYAAAPRGRAAAPANISAKRGRPTTSPHMVLTADVLTKRPSHVVTEVLLTPQVLFAAQTLPPPDLKRPISRLHRPPQQLPGRTSSFTMPSPCTADATTVNSPYSPYFPFDSPKSTPETSDDNDSPTYLFPVTSRTGSPDDPTGPAPATLQTALGAGRLDPFSVYCKQDLALEVHEMIDHNLQHVCCSFTLATKPVEIDKVKAYIMGHAMSDPITFYAIILAGVTHYIFSHGENEVSPEVRMLRLSYKTQAMVEIRKDIEQRQGKVSDACLFAINTLAAHGGGDFGKGGLSLDRTQDGKALGNANALNYYSAIETEWDHWNIFTKLMRQRGGPGTLEHPANVRGFPPSPGPGCMTTTDVLIAWRNLQCPEFPLWVSTDKVIDLQRLERDPPAALLMQKLLSGFPAMPRNNMHSRRLTALLKKTRTLLVDFDQYQRDVQQKPAKETKVDIRLLYWTRLMLLHDLLLLPDLSLSDNPLELMYELCRNGLLAFEQLVLVPVAASNRLPEKLLTNLLPLLQRCVTSIHGRTLDREHPSLFLWAVMMAGMLAMEHYVAFGNSTLLDKVSAFFDRVSIKPEKNAWSMAAAMLRSFLWLDSECDTPGQRYWNYACLWLAERTRNQAQAEAEAAETIEIFPG</sequence>
<feature type="region of interest" description="Disordered" evidence="1">
    <location>
        <begin position="82"/>
        <end position="169"/>
    </location>
</feature>
<feature type="compositionally biased region" description="Polar residues" evidence="1">
    <location>
        <begin position="102"/>
        <end position="122"/>
    </location>
</feature>
<dbReference type="EMBL" id="LFJN01000043">
    <property type="protein sequence ID" value="KPI35219.1"/>
    <property type="molecule type" value="Genomic_DNA"/>
</dbReference>
<evidence type="ECO:0000313" key="2">
    <source>
        <dbReference type="EMBL" id="KPI35219.1"/>
    </source>
</evidence>
<keyword evidence="3" id="KW-1185">Reference proteome</keyword>
<protein>
    <submittedName>
        <fullName evidence="2">Uncharacterized protein</fullName>
    </submittedName>
</protein>
<dbReference type="RefSeq" id="XP_017995182.1">
    <property type="nucleotide sequence ID" value="XM_018138886.1"/>
</dbReference>
<feature type="compositionally biased region" description="Polar residues" evidence="1">
    <location>
        <begin position="1"/>
        <end position="11"/>
    </location>
</feature>
<comment type="caution">
    <text evidence="2">The sequence shown here is derived from an EMBL/GenBank/DDBJ whole genome shotgun (WGS) entry which is preliminary data.</text>
</comment>
<dbReference type="PANTHER" id="PTHR37540">
    <property type="entry name" value="TRANSCRIPTION FACTOR (ACR-2), PUTATIVE-RELATED-RELATED"/>
    <property type="match status" value="1"/>
</dbReference>
<feature type="compositionally biased region" description="Low complexity" evidence="1">
    <location>
        <begin position="123"/>
        <end position="136"/>
    </location>
</feature>
<gene>
    <name evidence="2" type="ORF">AB675_10136</name>
</gene>